<feature type="transmembrane region" description="Helical" evidence="1">
    <location>
        <begin position="217"/>
        <end position="237"/>
    </location>
</feature>
<keyword evidence="3" id="KW-1185">Reference proteome</keyword>
<evidence type="ECO:0000256" key="1">
    <source>
        <dbReference type="SAM" id="Phobius"/>
    </source>
</evidence>
<keyword evidence="1" id="KW-0812">Transmembrane</keyword>
<feature type="transmembrane region" description="Helical" evidence="1">
    <location>
        <begin position="380"/>
        <end position="401"/>
    </location>
</feature>
<feature type="transmembrane region" description="Helical" evidence="1">
    <location>
        <begin position="413"/>
        <end position="435"/>
    </location>
</feature>
<dbReference type="EMBL" id="BAAABY010000034">
    <property type="protein sequence ID" value="GAA0479753.1"/>
    <property type="molecule type" value="Genomic_DNA"/>
</dbReference>
<evidence type="ECO:0000313" key="3">
    <source>
        <dbReference type="Proteomes" id="UP001500909"/>
    </source>
</evidence>
<gene>
    <name evidence="2" type="ORF">GCM10010361_50630</name>
</gene>
<feature type="transmembrane region" description="Helical" evidence="1">
    <location>
        <begin position="750"/>
        <end position="767"/>
    </location>
</feature>
<reference evidence="2 3" key="1">
    <citation type="journal article" date="2019" name="Int. J. Syst. Evol. Microbiol.">
        <title>The Global Catalogue of Microorganisms (GCM) 10K type strain sequencing project: providing services to taxonomists for standard genome sequencing and annotation.</title>
        <authorList>
            <consortium name="The Broad Institute Genomics Platform"/>
            <consortium name="The Broad Institute Genome Sequencing Center for Infectious Disease"/>
            <person name="Wu L."/>
            <person name="Ma J."/>
        </authorList>
    </citation>
    <scope>NUCLEOTIDE SEQUENCE [LARGE SCALE GENOMIC DNA]</scope>
    <source>
        <strain evidence="2 3">JCM 4805</strain>
    </source>
</reference>
<feature type="transmembrane region" description="Helical" evidence="1">
    <location>
        <begin position="243"/>
        <end position="263"/>
    </location>
</feature>
<accession>A0ABN1ALX4</accession>
<organism evidence="2 3">
    <name type="scientific">Streptomyces olivaceiscleroticus</name>
    <dbReference type="NCBI Taxonomy" id="68245"/>
    <lineage>
        <taxon>Bacteria</taxon>
        <taxon>Bacillati</taxon>
        <taxon>Actinomycetota</taxon>
        <taxon>Actinomycetes</taxon>
        <taxon>Kitasatosporales</taxon>
        <taxon>Streptomycetaceae</taxon>
        <taxon>Streptomyces</taxon>
    </lineage>
</organism>
<proteinExistence type="predicted"/>
<keyword evidence="1" id="KW-1133">Transmembrane helix</keyword>
<feature type="transmembrane region" description="Helical" evidence="1">
    <location>
        <begin position="843"/>
        <end position="865"/>
    </location>
</feature>
<keyword evidence="1" id="KW-0472">Membrane</keyword>
<feature type="transmembrane region" description="Helical" evidence="1">
    <location>
        <begin position="727"/>
        <end position="744"/>
    </location>
</feature>
<dbReference type="Proteomes" id="UP001500909">
    <property type="component" value="Unassembled WGS sequence"/>
</dbReference>
<sequence length="870" mass="97504">MNDGSSVTYNSAAYDSNVGIQAGTVHNSTVNFVHPDASPQEKYKVGVRFLEEGVPSRARDLISDAIAHGHDNAEVRFHWVLAMLSARAYHDLSTEELQRLHHASGLVRSYAEGEWKDALRVAFELLAMLSTADGETGRVLERLRALSSHQRDAILRHLDLVLTGGLKDSLWAEHRERAEAARFGNDRVQRVWAYFEPEPIGPRALLPRPSTAAAAQAAFPVRAGLFVLVTAFLWILALAADPAAAVIELLVALGAGMTAARFGRQWWYQEHQLKAKNRESQIPHTGDPATNGDGFTKRVRHSFDHYFSIRVPHGFAPDQWLGHTAHIRHSLVAEIALLYRESRISVDRVNWLIRYLAEDARERHNKGTLFDHRHQNQTPAVVKALCVVALIALGITTLNLLGTVASGGGVSQMLLAILAVVGAVWSGRAAASSWLEARGEERRLAEETQEYQERLTARQVAYQNWKSFLDATRPSELEMETWLTCDKTLFVDEALRHYQLTWRDLITHTILMTPARPYKRGRVKGGPWRYSRYSFRLFLVTQDGVREISTEFDFTDAKRENEQRSNYRFDALSSVQVTERTYVGYDLELVLTNGPARNIRVKDADTHQMAPDENAEEISEINLNAAGFIHTFRLLEGIAADGKGWIERNNPNNLPSFRAADRAFRAFRAGRAGAPEPCLPTRQPSRDPTLGMAVAATEDVTESRLLLAEYDRLKEEQKTRIGFRDNLLYFTLAASTAVLAITVQSGQAQLLLTVPVICLVLGWTYLVNDEKISAVGCYIRDRLGPRLAELSGAHGAVFGWEIYHRDDANRSTRKRLQTAVDLFTYLALPMICVTAFWCSPAVQPLLVIVSLAQTLALAVLGWQFLRYAER</sequence>
<evidence type="ECO:0000313" key="2">
    <source>
        <dbReference type="EMBL" id="GAA0479753.1"/>
    </source>
</evidence>
<feature type="transmembrane region" description="Helical" evidence="1">
    <location>
        <begin position="819"/>
        <end position="837"/>
    </location>
</feature>
<name>A0ABN1ALX4_9ACTN</name>
<comment type="caution">
    <text evidence="2">The sequence shown here is derived from an EMBL/GenBank/DDBJ whole genome shotgun (WGS) entry which is preliminary data.</text>
</comment>
<protein>
    <submittedName>
        <fullName evidence="2">Uncharacterized protein</fullName>
    </submittedName>
</protein>